<dbReference type="Gene3D" id="3.40.50.1820">
    <property type="entry name" value="alpha/beta hydrolase"/>
    <property type="match status" value="1"/>
</dbReference>
<dbReference type="Pfam" id="PF00975">
    <property type="entry name" value="Thioesterase"/>
    <property type="match status" value="1"/>
</dbReference>
<dbReference type="OrthoDB" id="7543680at2759"/>
<dbReference type="STRING" id="104421.E2B077"/>
<gene>
    <name evidence="3" type="ORF">EAG_00388</name>
</gene>
<protein>
    <recommendedName>
        <fullName evidence="1">oleoyl-[acyl-carrier-protein] hydrolase</fullName>
        <ecNumber evidence="1">3.1.2.14</ecNumber>
    </recommendedName>
</protein>
<keyword evidence="4" id="KW-1185">Reference proteome</keyword>
<dbReference type="InParanoid" id="E2B077"/>
<evidence type="ECO:0000313" key="4">
    <source>
        <dbReference type="Proteomes" id="UP000000311"/>
    </source>
</evidence>
<name>E2B077_CAMFO</name>
<proteinExistence type="predicted"/>
<dbReference type="EMBL" id="GL444417">
    <property type="protein sequence ID" value="EFN60912.1"/>
    <property type="molecule type" value="Genomic_DNA"/>
</dbReference>
<feature type="domain" description="Thioesterase" evidence="2">
    <location>
        <begin position="74"/>
        <end position="161"/>
    </location>
</feature>
<sequence length="167" mass="18325">IVLSPQEIRALTFAKLEELSSSTGETSKQLAVAKATVNSDENAASNMLILQWPGEVLPKEALVQLKTKSANGTPLFIVHAIEGLIKPLEHVAKELDRPLWGLQSVERAPHDTIQELAEFYIKKIKEVQKKGPYHLAGYSFGTCIAIEMTLQLEYVGENVSLSLIDGS</sequence>
<dbReference type="AlphaFoldDB" id="E2B077"/>
<feature type="non-terminal residue" evidence="3">
    <location>
        <position position="167"/>
    </location>
</feature>
<reference evidence="3 4" key="1">
    <citation type="journal article" date="2010" name="Science">
        <title>Genomic comparison of the ants Camponotus floridanus and Harpegnathos saltator.</title>
        <authorList>
            <person name="Bonasio R."/>
            <person name="Zhang G."/>
            <person name="Ye C."/>
            <person name="Mutti N.S."/>
            <person name="Fang X."/>
            <person name="Qin N."/>
            <person name="Donahue G."/>
            <person name="Yang P."/>
            <person name="Li Q."/>
            <person name="Li C."/>
            <person name="Zhang P."/>
            <person name="Huang Z."/>
            <person name="Berger S.L."/>
            <person name="Reinberg D."/>
            <person name="Wang J."/>
            <person name="Liebig J."/>
        </authorList>
    </citation>
    <scope>NUCLEOTIDE SEQUENCE [LARGE SCALE GENOMIC DNA]</scope>
    <source>
        <strain evidence="4">C129</strain>
    </source>
</reference>
<dbReference type="EC" id="3.1.2.14" evidence="1"/>
<evidence type="ECO:0000313" key="3">
    <source>
        <dbReference type="EMBL" id="EFN60912.1"/>
    </source>
</evidence>
<dbReference type="InterPro" id="IPR029058">
    <property type="entry name" value="AB_hydrolase_fold"/>
</dbReference>
<dbReference type="GO" id="GO:0016297">
    <property type="term" value="F:fatty acyl-[ACP] hydrolase activity"/>
    <property type="evidence" value="ECO:0007669"/>
    <property type="project" value="UniProtKB-EC"/>
</dbReference>
<evidence type="ECO:0000259" key="2">
    <source>
        <dbReference type="Pfam" id="PF00975"/>
    </source>
</evidence>
<evidence type="ECO:0000256" key="1">
    <source>
        <dbReference type="ARBA" id="ARBA00012480"/>
    </source>
</evidence>
<feature type="non-terminal residue" evidence="3">
    <location>
        <position position="1"/>
    </location>
</feature>
<dbReference type="SUPFAM" id="SSF53474">
    <property type="entry name" value="alpha/beta-Hydrolases"/>
    <property type="match status" value="1"/>
</dbReference>
<dbReference type="OMA" id="NMLILQW"/>
<dbReference type="Proteomes" id="UP000000311">
    <property type="component" value="Unassembled WGS sequence"/>
</dbReference>
<accession>E2B077</accession>
<dbReference type="InterPro" id="IPR001031">
    <property type="entry name" value="Thioesterase"/>
</dbReference>
<organism evidence="4">
    <name type="scientific">Camponotus floridanus</name>
    <name type="common">Florida carpenter ant</name>
    <dbReference type="NCBI Taxonomy" id="104421"/>
    <lineage>
        <taxon>Eukaryota</taxon>
        <taxon>Metazoa</taxon>
        <taxon>Ecdysozoa</taxon>
        <taxon>Arthropoda</taxon>
        <taxon>Hexapoda</taxon>
        <taxon>Insecta</taxon>
        <taxon>Pterygota</taxon>
        <taxon>Neoptera</taxon>
        <taxon>Endopterygota</taxon>
        <taxon>Hymenoptera</taxon>
        <taxon>Apocrita</taxon>
        <taxon>Aculeata</taxon>
        <taxon>Formicoidea</taxon>
        <taxon>Formicidae</taxon>
        <taxon>Formicinae</taxon>
        <taxon>Camponotus</taxon>
    </lineage>
</organism>